<name>A0A5C6EA39_9BACT</name>
<protein>
    <recommendedName>
        <fullName evidence="3">Prenyltransferase and squalene oxidase repeat protein</fullName>
    </recommendedName>
</protein>
<sequence length="383" mass="42521">MVVNDRDKYTRRRAMQTAGALLASSWSGSHSDPVIAEEFSARLYLADATDRAVQQAIDFLIDKQDSEGAIADRNHPVTMTSLAIMAMASIGTQPSDNSKFAHSMRRAIDYVLKPVHQTKEGYFGQYDSSRMYGHGITTLMLTEMLGMGVSRDQNRRIFEALAPAIALILAAQKVPKSRRHRGGWRYEPTSRDSDLSVSVWQVMALRSAKNDSLNVPKQAIDFAIEFLQESFAQPELLTTATSATPAGEDGALVRCGFTYMPGSRQSTFAMTSAGLLAIQVCGLYESPMVTSAAEWLLKYPPEKNDRFFFYGIYYYAQAMHQAGGKYAKTAEEVTSKMLLDSQKTNGSWVAENSEERNVGAVYATSLAVLSLSVRYHYLPIYQR</sequence>
<dbReference type="Proteomes" id="UP000315471">
    <property type="component" value="Unassembled WGS sequence"/>
</dbReference>
<dbReference type="EMBL" id="SJPY01000001">
    <property type="protein sequence ID" value="TWU45580.1"/>
    <property type="molecule type" value="Genomic_DNA"/>
</dbReference>
<dbReference type="SUPFAM" id="SSF48239">
    <property type="entry name" value="Terpenoid cyclases/Protein prenyltransferases"/>
    <property type="match status" value="1"/>
</dbReference>
<evidence type="ECO:0000313" key="2">
    <source>
        <dbReference type="Proteomes" id="UP000315471"/>
    </source>
</evidence>
<dbReference type="RefSeq" id="WP_146598251.1">
    <property type="nucleotide sequence ID" value="NZ_SJPY01000001.1"/>
</dbReference>
<comment type="caution">
    <text evidence="1">The sequence shown here is derived from an EMBL/GenBank/DDBJ whole genome shotgun (WGS) entry which is preliminary data.</text>
</comment>
<organism evidence="1 2">
    <name type="scientific">Novipirellula aureliae</name>
    <dbReference type="NCBI Taxonomy" id="2527966"/>
    <lineage>
        <taxon>Bacteria</taxon>
        <taxon>Pseudomonadati</taxon>
        <taxon>Planctomycetota</taxon>
        <taxon>Planctomycetia</taxon>
        <taxon>Pirellulales</taxon>
        <taxon>Pirellulaceae</taxon>
        <taxon>Novipirellula</taxon>
    </lineage>
</organism>
<accession>A0A5C6EA39</accession>
<evidence type="ECO:0008006" key="3">
    <source>
        <dbReference type="Google" id="ProtNLM"/>
    </source>
</evidence>
<dbReference type="OrthoDB" id="265313at2"/>
<dbReference type="InterPro" id="IPR008930">
    <property type="entry name" value="Terpenoid_cyclase/PrenylTrfase"/>
</dbReference>
<gene>
    <name evidence="1" type="ORF">Q31b_07550</name>
</gene>
<dbReference type="Gene3D" id="1.50.10.20">
    <property type="match status" value="1"/>
</dbReference>
<keyword evidence="2" id="KW-1185">Reference proteome</keyword>
<reference evidence="1 2" key="1">
    <citation type="submission" date="2019-02" db="EMBL/GenBank/DDBJ databases">
        <title>Deep-cultivation of Planctomycetes and their phenomic and genomic characterization uncovers novel biology.</title>
        <authorList>
            <person name="Wiegand S."/>
            <person name="Jogler M."/>
            <person name="Boedeker C."/>
            <person name="Pinto D."/>
            <person name="Vollmers J."/>
            <person name="Rivas-Marin E."/>
            <person name="Kohn T."/>
            <person name="Peeters S.H."/>
            <person name="Heuer A."/>
            <person name="Rast P."/>
            <person name="Oberbeckmann S."/>
            <person name="Bunk B."/>
            <person name="Jeske O."/>
            <person name="Meyerdierks A."/>
            <person name="Storesund J.E."/>
            <person name="Kallscheuer N."/>
            <person name="Luecker S."/>
            <person name="Lage O.M."/>
            <person name="Pohl T."/>
            <person name="Merkel B.J."/>
            <person name="Hornburger P."/>
            <person name="Mueller R.-W."/>
            <person name="Bruemmer F."/>
            <person name="Labrenz M."/>
            <person name="Spormann A.M."/>
            <person name="Op Den Camp H."/>
            <person name="Overmann J."/>
            <person name="Amann R."/>
            <person name="Jetten M.S.M."/>
            <person name="Mascher T."/>
            <person name="Medema M.H."/>
            <person name="Devos D.P."/>
            <person name="Kaster A.-K."/>
            <person name="Ovreas L."/>
            <person name="Rohde M."/>
            <person name="Galperin M.Y."/>
            <person name="Jogler C."/>
        </authorList>
    </citation>
    <scope>NUCLEOTIDE SEQUENCE [LARGE SCALE GENOMIC DNA]</scope>
    <source>
        <strain evidence="1 2">Q31b</strain>
    </source>
</reference>
<dbReference type="AlphaFoldDB" id="A0A5C6EA39"/>
<proteinExistence type="predicted"/>
<evidence type="ECO:0000313" key="1">
    <source>
        <dbReference type="EMBL" id="TWU45580.1"/>
    </source>
</evidence>